<name>A0AAD7GJV6_9AGAR</name>
<reference evidence="2" key="1">
    <citation type="submission" date="2023-03" db="EMBL/GenBank/DDBJ databases">
        <title>Massive genome expansion in bonnet fungi (Mycena s.s.) driven by repeated elements and novel gene families across ecological guilds.</title>
        <authorList>
            <consortium name="Lawrence Berkeley National Laboratory"/>
            <person name="Harder C.B."/>
            <person name="Miyauchi S."/>
            <person name="Viragh M."/>
            <person name="Kuo A."/>
            <person name="Thoen E."/>
            <person name="Andreopoulos B."/>
            <person name="Lu D."/>
            <person name="Skrede I."/>
            <person name="Drula E."/>
            <person name="Henrissat B."/>
            <person name="Morin E."/>
            <person name="Kohler A."/>
            <person name="Barry K."/>
            <person name="LaButti K."/>
            <person name="Morin E."/>
            <person name="Salamov A."/>
            <person name="Lipzen A."/>
            <person name="Mereny Z."/>
            <person name="Hegedus B."/>
            <person name="Baldrian P."/>
            <person name="Stursova M."/>
            <person name="Weitz H."/>
            <person name="Taylor A."/>
            <person name="Grigoriev I.V."/>
            <person name="Nagy L.G."/>
            <person name="Martin F."/>
            <person name="Kauserud H."/>
        </authorList>
    </citation>
    <scope>NUCLEOTIDE SEQUENCE</scope>
    <source>
        <strain evidence="2">CBHHK182m</strain>
    </source>
</reference>
<proteinExistence type="predicted"/>
<evidence type="ECO:0000313" key="3">
    <source>
        <dbReference type="Proteomes" id="UP001215598"/>
    </source>
</evidence>
<evidence type="ECO:0000256" key="1">
    <source>
        <dbReference type="SAM" id="MobiDB-lite"/>
    </source>
</evidence>
<protein>
    <submittedName>
        <fullName evidence="2">Uncharacterized protein</fullName>
    </submittedName>
</protein>
<gene>
    <name evidence="2" type="ORF">B0H16DRAFT_1484478</name>
</gene>
<feature type="region of interest" description="Disordered" evidence="1">
    <location>
        <begin position="319"/>
        <end position="350"/>
    </location>
</feature>
<dbReference type="EMBL" id="JARKIB010000591">
    <property type="protein sequence ID" value="KAJ7698421.1"/>
    <property type="molecule type" value="Genomic_DNA"/>
</dbReference>
<accession>A0AAD7GJV6</accession>
<comment type="caution">
    <text evidence="2">The sequence shown here is derived from an EMBL/GenBank/DDBJ whole genome shotgun (WGS) entry which is preliminary data.</text>
</comment>
<feature type="region of interest" description="Disordered" evidence="1">
    <location>
        <begin position="685"/>
        <end position="710"/>
    </location>
</feature>
<feature type="region of interest" description="Disordered" evidence="1">
    <location>
        <begin position="33"/>
        <end position="127"/>
    </location>
</feature>
<sequence length="1553" mass="171826">MPSSATHKIHICGFVDFVDFDDVMFDRLKTRFKRKKSAFESSSESEPETVPSRSPTAEQPPVTRPEHSDESRASTPVPIPNKGKQRAIDPAAEEQGPALPPRKKPVKKRARRSSSPESEDEPPNPVFKPLVQETHAVCDCFLSQIRFPPHGTQYDDLEPIPLPIAGRGPNIPNVYVCKEPHPCRPEARRKKGVDYVQIRDFNDVDTNATLLIQAFQASMSRRGKSNMHSITTAEGKHMDYEVDGGILILGVDDMLWSRNSSGDGNPEADVPMSFATHVEDWGVWRENYTDYNGKLYEKYTWLEHVTDLQNRLIGDSDLLGQTAPSQDKQAGGTAFERDARAKPLPKTTRAIPHTVSVEIPKGGLFAPVVSNTYDEHDDTEATRDRHDWAELCAEAAATGLAFAAPKNVADILREMADAVNAPPVGHASNPGFTNSQTNISHVERLSQRVFYVPDAVDHPNCRLVREDLVEASTSLGPFANTHLDEHDFRSGYSSLLSMSRLNPGTHPGIMVLMSLGVGRRLTFATVQYMAGVNVHAGTQPVFDDTGLTDAQVLEMNKGCVRILDIAYMSAAIMAAQGPMAFAALAPGKLLELPAEFRNPWQVLTATREFATTTTHLTWVADGMAVIKSHAAFAEFIGHASTQLLNGIFNQTPPKLNLRFDNPALLGSMWYDDENGDAHNLAEWRNGPGFGPGGKPWDPEPEDSKAETPAFGNQQRQATLQRIMDHDNKHKASVPVCVLVDKSTGSTGQNTMNNQSKIGAFAKAAAAHKNPMTNATATKDVAAADVVRATPSSRKSRRAAGGPGNVATLTSAQHLVSMPPRWAPPAPTPAKFYVHINLRPGHRAPAGAAAPGGYSSQRFRLWAHLVNRLGSGSRGVTSASAWSPAAVRWRHYYARWGRSLATSRCLKLLHSKQRPKTAQTQAKSLIGLFTLSHLEHLCDNADHEVRAALKANPGTDRGKIIAVINNTITEIASDPFSSTAAVLIYQGNKKLTGFTDNLAYSAILEAIHRQRTMIYAALGYRWLDEQATPFIQSLIEEMAHDYEAVELRTNWIPRLLVEVDKSLKSSTKVKIDGSKFVSGVSKTVIIRQQSLKEKQEDRPAALFKTMMRTIATILSFPVADKQRQVAYTFINHLCDTAGPEALLLERIYTAFSHPGRNLIGAQSERKLELKELKTWAHSLESHAIADPTSAEHQALQRLGVIYDKIRTHAKIPPMPTLPPRPVPQPDSMLRFLRLAIKLVDPSGGPPRLPEDSQYEPEERTILNWMLGDTDHRFPIRAHADSLRWVMKPEVGGSIFHPDCLQESPTAALFSAAQFRAFTYHSAPVQEKSKFESAQEFLDFVKGREKECIVDKPYGQPQPRTAGLKSNVQHNWDNANDSAYNSWLTGLDWKDAEKDADDILIPRHQQTYRSVLDIVGAAKTGKGDKKTPFVFCGKLAAHLLVADFVEAKVVLPPSPKEMGDVIFELRSGALHGMQALDYFHTIPVLKAKATEAFVVLYDHLDKALSNTEKKVLNWGPILLEHALCKYSRLIAIEEIRVIFPRTYYSDLNFNMRKSK</sequence>
<keyword evidence="3" id="KW-1185">Reference proteome</keyword>
<dbReference type="Proteomes" id="UP001215598">
    <property type="component" value="Unassembled WGS sequence"/>
</dbReference>
<organism evidence="2 3">
    <name type="scientific">Mycena metata</name>
    <dbReference type="NCBI Taxonomy" id="1033252"/>
    <lineage>
        <taxon>Eukaryota</taxon>
        <taxon>Fungi</taxon>
        <taxon>Dikarya</taxon>
        <taxon>Basidiomycota</taxon>
        <taxon>Agaricomycotina</taxon>
        <taxon>Agaricomycetes</taxon>
        <taxon>Agaricomycetidae</taxon>
        <taxon>Agaricales</taxon>
        <taxon>Marasmiineae</taxon>
        <taxon>Mycenaceae</taxon>
        <taxon>Mycena</taxon>
    </lineage>
</organism>
<evidence type="ECO:0000313" key="2">
    <source>
        <dbReference type="EMBL" id="KAJ7698421.1"/>
    </source>
</evidence>
<feature type="compositionally biased region" description="Basic residues" evidence="1">
    <location>
        <begin position="101"/>
        <end position="112"/>
    </location>
</feature>
<feature type="compositionally biased region" description="Low complexity" evidence="1">
    <location>
        <begin position="39"/>
        <end position="55"/>
    </location>
</feature>